<keyword evidence="1" id="KW-1133">Transmembrane helix</keyword>
<dbReference type="AlphaFoldDB" id="A0A6N2TLP5"/>
<feature type="transmembrane region" description="Helical" evidence="1">
    <location>
        <begin position="7"/>
        <end position="25"/>
    </location>
</feature>
<proteinExistence type="predicted"/>
<feature type="transmembrane region" description="Helical" evidence="1">
    <location>
        <begin position="114"/>
        <end position="134"/>
    </location>
</feature>
<keyword evidence="1" id="KW-0472">Membrane</keyword>
<accession>A0A6N2TLP5</accession>
<feature type="transmembrane region" description="Helical" evidence="1">
    <location>
        <begin position="37"/>
        <end position="57"/>
    </location>
</feature>
<keyword evidence="1" id="KW-0812">Transmembrane</keyword>
<reference evidence="2" key="1">
    <citation type="submission" date="2019-11" db="EMBL/GenBank/DDBJ databases">
        <authorList>
            <person name="Feng L."/>
        </authorList>
    </citation>
    <scope>NUCLEOTIDE SEQUENCE</scope>
    <source>
        <strain evidence="2">AundefinedLFYP135</strain>
    </source>
</reference>
<protein>
    <recommendedName>
        <fullName evidence="3">DUF2178 domain-containing protein</fullName>
    </recommendedName>
</protein>
<organism evidence="2">
    <name type="scientific">uncultured Anaerotruncus sp</name>
    <dbReference type="NCBI Taxonomy" id="905011"/>
    <lineage>
        <taxon>Bacteria</taxon>
        <taxon>Bacillati</taxon>
        <taxon>Bacillota</taxon>
        <taxon>Clostridia</taxon>
        <taxon>Eubacteriales</taxon>
        <taxon>Oscillospiraceae</taxon>
        <taxon>Anaerotruncus</taxon>
        <taxon>environmental samples</taxon>
    </lineage>
</organism>
<feature type="transmembrane region" description="Helical" evidence="1">
    <location>
        <begin position="89"/>
        <end position="108"/>
    </location>
</feature>
<evidence type="ECO:0008006" key="3">
    <source>
        <dbReference type="Google" id="ProtNLM"/>
    </source>
</evidence>
<evidence type="ECO:0000313" key="2">
    <source>
        <dbReference type="EMBL" id="VYT06357.1"/>
    </source>
</evidence>
<evidence type="ECO:0000256" key="1">
    <source>
        <dbReference type="SAM" id="Phobius"/>
    </source>
</evidence>
<sequence length="141" mass="16261">MNNTKLWLKYGLVALAGGVIVFFGLRDFPDSPYLMGLGFGLLGSVAGQVIRTLYWAMPSHREERQRRLKEEKINLADERKIMLRHLSGYRMNQIMFLVNCLLCTFFGLMKAPVYVIATMVLVLVFQYLCGVVLFHRYSKTM</sequence>
<name>A0A6N2TLP5_9FIRM</name>
<gene>
    <name evidence="2" type="ORF">AULFYP135_01491</name>
</gene>
<dbReference type="EMBL" id="CACRSL010000003">
    <property type="protein sequence ID" value="VYT06357.1"/>
    <property type="molecule type" value="Genomic_DNA"/>
</dbReference>